<dbReference type="EMBL" id="CAMXCH010000003">
    <property type="protein sequence ID" value="CAI3950928.1"/>
    <property type="molecule type" value="Genomic_DNA"/>
</dbReference>
<sequence>MKRIYAQEHSEEESIKFFDQLICQAFYNAQLYPGDVLAGEKLLKNIINS</sequence>
<keyword evidence="2" id="KW-1185">Reference proteome</keyword>
<evidence type="ECO:0000313" key="1">
    <source>
        <dbReference type="EMBL" id="CAI3950928.1"/>
    </source>
</evidence>
<comment type="caution">
    <text evidence="1">The sequence shown here is derived from an EMBL/GenBank/DDBJ whole genome shotgun (WGS) entry which is preliminary data.</text>
</comment>
<dbReference type="RefSeq" id="WP_282024257.1">
    <property type="nucleotide sequence ID" value="NZ_CAMXCH010000003.1"/>
</dbReference>
<organism evidence="1 2">
    <name type="scientific">Commensalibacter papalotli</name>
    <name type="common">ex Botero et al. 2024</name>
    <dbReference type="NCBI Taxonomy" id="2972766"/>
    <lineage>
        <taxon>Bacteria</taxon>
        <taxon>Pseudomonadati</taxon>
        <taxon>Pseudomonadota</taxon>
        <taxon>Alphaproteobacteria</taxon>
        <taxon>Acetobacterales</taxon>
        <taxon>Acetobacteraceae</taxon>
    </lineage>
</organism>
<accession>A0ABM9HS50</accession>
<protein>
    <submittedName>
        <fullName evidence="1">Uncharacterized protein</fullName>
    </submittedName>
</protein>
<reference evidence="1" key="1">
    <citation type="submission" date="2022-10" db="EMBL/GenBank/DDBJ databases">
        <authorList>
            <person name="Botero Cardona J."/>
        </authorList>
    </citation>
    <scope>NUCLEOTIDE SEQUENCE</scope>
    <source>
        <strain evidence="1">R-83534</strain>
    </source>
</reference>
<dbReference type="Proteomes" id="UP001154272">
    <property type="component" value="Unassembled WGS sequence"/>
</dbReference>
<gene>
    <name evidence="1" type="ORF">R83534S58_LOCUS1706</name>
</gene>
<name>A0ABM9HS50_9PROT</name>
<evidence type="ECO:0000313" key="2">
    <source>
        <dbReference type="Proteomes" id="UP001154272"/>
    </source>
</evidence>
<proteinExistence type="predicted"/>